<dbReference type="RefSeq" id="WP_037595104.1">
    <property type="nucleotide sequence ID" value="NZ_LHQM01000010.1"/>
</dbReference>
<accession>A0A0P6SMF9</accession>
<dbReference type="GO" id="GO:0046417">
    <property type="term" value="P:chorismate metabolic process"/>
    <property type="evidence" value="ECO:0007669"/>
    <property type="project" value="InterPro"/>
</dbReference>
<keyword evidence="4" id="KW-1185">Reference proteome</keyword>
<dbReference type="NCBIfam" id="TIGR01805">
    <property type="entry name" value="CM_mono_grmpos"/>
    <property type="match status" value="1"/>
</dbReference>
<keyword evidence="1" id="KW-0413">Isomerase</keyword>
<feature type="domain" description="Chorismate mutase" evidence="2">
    <location>
        <begin position="1"/>
        <end position="87"/>
    </location>
</feature>
<evidence type="ECO:0000256" key="1">
    <source>
        <dbReference type="ARBA" id="ARBA00023235"/>
    </source>
</evidence>
<dbReference type="PATRIC" id="fig|119224.3.peg.148"/>
<name>A0A0P6SMF9_9STRE</name>
<dbReference type="SUPFAM" id="SSF48600">
    <property type="entry name" value="Chorismate mutase II"/>
    <property type="match status" value="1"/>
</dbReference>
<comment type="caution">
    <text evidence="3">The sequence shown here is derived from an EMBL/GenBank/DDBJ whole genome shotgun (WGS) entry which is preliminary data.</text>
</comment>
<dbReference type="GO" id="GO:0009697">
    <property type="term" value="P:salicylic acid biosynthetic process"/>
    <property type="evidence" value="ECO:0007669"/>
    <property type="project" value="TreeGrafter"/>
</dbReference>
<dbReference type="SMART" id="SM00830">
    <property type="entry name" value="CM_2"/>
    <property type="match status" value="1"/>
</dbReference>
<dbReference type="InterPro" id="IPR002701">
    <property type="entry name" value="CM_II_prokaryot"/>
</dbReference>
<organism evidence="3 4">
    <name type="scientific">Streptococcus phocae</name>
    <dbReference type="NCBI Taxonomy" id="119224"/>
    <lineage>
        <taxon>Bacteria</taxon>
        <taxon>Bacillati</taxon>
        <taxon>Bacillota</taxon>
        <taxon>Bacilli</taxon>
        <taxon>Lactobacillales</taxon>
        <taxon>Streptococcaceae</taxon>
        <taxon>Streptococcus</taxon>
    </lineage>
</organism>
<dbReference type="Gene3D" id="1.20.59.10">
    <property type="entry name" value="Chorismate mutase"/>
    <property type="match status" value="1"/>
</dbReference>
<dbReference type="PROSITE" id="PS51168">
    <property type="entry name" value="CHORISMATE_MUT_2"/>
    <property type="match status" value="1"/>
</dbReference>
<dbReference type="InterPro" id="IPR011279">
    <property type="entry name" value="Chorismate_mutase_GmP"/>
</dbReference>
<dbReference type="PANTHER" id="PTHR38041:SF1">
    <property type="entry name" value="CHORISMATE MUTASE"/>
    <property type="match status" value="1"/>
</dbReference>
<dbReference type="InterPro" id="IPR036263">
    <property type="entry name" value="Chorismate_II_sf"/>
</dbReference>
<dbReference type="InterPro" id="IPR036979">
    <property type="entry name" value="CM_dom_sf"/>
</dbReference>
<dbReference type="InterPro" id="IPR051331">
    <property type="entry name" value="Chorismate_mutase-related"/>
</dbReference>
<dbReference type="GO" id="GO:0004106">
    <property type="term" value="F:chorismate mutase activity"/>
    <property type="evidence" value="ECO:0007669"/>
    <property type="project" value="InterPro"/>
</dbReference>
<sequence>MTLTLLRQEIDKIDQELVHLFEKRLALVNQVSDHKVQHNMAVFDQQREGDILEKVSQLVTDPSLESAIIETFEAIMAISRKHQTLRQNKGDAHD</sequence>
<evidence type="ECO:0000313" key="4">
    <source>
        <dbReference type="Proteomes" id="UP000049578"/>
    </source>
</evidence>
<evidence type="ECO:0000259" key="2">
    <source>
        <dbReference type="PROSITE" id="PS51168"/>
    </source>
</evidence>
<dbReference type="AlphaFoldDB" id="A0A0P6SMF9"/>
<dbReference type="Proteomes" id="UP000049578">
    <property type="component" value="Unassembled WGS sequence"/>
</dbReference>
<gene>
    <name evidence="3" type="ORF">AKK44_03135</name>
</gene>
<dbReference type="PANTHER" id="PTHR38041">
    <property type="entry name" value="CHORISMATE MUTASE"/>
    <property type="match status" value="1"/>
</dbReference>
<protein>
    <recommendedName>
        <fullName evidence="2">Chorismate mutase domain-containing protein</fullName>
    </recommendedName>
</protein>
<dbReference type="STRING" id="119224.AKK44_03135"/>
<reference evidence="3 4" key="1">
    <citation type="submission" date="2015-08" db="EMBL/GenBank/DDBJ databases">
        <title>Genome sequence of Streptococcus phocae subsp. phocae ATCC 51973T isolated from liver specimen obtained from seal.</title>
        <authorList>
            <person name="Avendano-Herrera R."/>
        </authorList>
    </citation>
    <scope>NUCLEOTIDE SEQUENCE [LARGE SCALE GENOMIC DNA]</scope>
    <source>
        <strain evidence="3 4">ATCC 51973</strain>
    </source>
</reference>
<dbReference type="Pfam" id="PF01817">
    <property type="entry name" value="CM_2"/>
    <property type="match status" value="1"/>
</dbReference>
<proteinExistence type="predicted"/>
<dbReference type="EMBL" id="LHQM01000010">
    <property type="protein sequence ID" value="KPJ22661.1"/>
    <property type="molecule type" value="Genomic_DNA"/>
</dbReference>
<evidence type="ECO:0000313" key="3">
    <source>
        <dbReference type="EMBL" id="KPJ22661.1"/>
    </source>
</evidence>